<sequence>MSRMKELENKFNVMTAREQVMVLVAGMFVIVFILQALLLGPAMDSKAQNLDDLTKTRLNNKNLVQQIELLKLALRRDPNEGIKLQLTELQKEVLRLDGGLNELTVDLVTPEQMLPVLRNLLQKVENVQLLSLSSNDPLSILDDTSKAGIGMFKHSIELNIRGDFFQIYRLVREIEDSPWRFYWDAFEYRVEGYPNAKIKIELYTLSTSKDYIRV</sequence>
<comment type="caution">
    <text evidence="2">The sequence shown here is derived from an EMBL/GenBank/DDBJ whole genome shotgun (WGS) entry which is preliminary data.</text>
</comment>
<evidence type="ECO:0000313" key="3">
    <source>
        <dbReference type="Proteomes" id="UP001165393"/>
    </source>
</evidence>
<keyword evidence="1" id="KW-1133">Transmembrane helix</keyword>
<feature type="transmembrane region" description="Helical" evidence="1">
    <location>
        <begin position="20"/>
        <end position="40"/>
    </location>
</feature>
<accession>A0AA42B6I7</accession>
<protein>
    <recommendedName>
        <fullName evidence="4">MSHA biogenesis protein MshJ</fullName>
    </recommendedName>
</protein>
<dbReference type="Proteomes" id="UP001165393">
    <property type="component" value="Unassembled WGS sequence"/>
</dbReference>
<reference evidence="2 3" key="1">
    <citation type="journal article" date="2013" name="Antonie Van Leeuwenhoek">
        <title>Echinimonas agarilytica gen. nov., sp. nov., a new gammaproteobacterium isolated from the sea urchin Strongylocentrotus intermedius.</title>
        <authorList>
            <person name="Nedashkovskaya O.I."/>
            <person name="Stenkova A.M."/>
            <person name="Zhukova N.V."/>
            <person name="Van Trappen S."/>
            <person name="Lee J.S."/>
            <person name="Kim S.B."/>
        </authorList>
    </citation>
    <scope>NUCLEOTIDE SEQUENCE [LARGE SCALE GENOMIC DNA]</scope>
    <source>
        <strain evidence="2 3">KMM 6351</strain>
    </source>
</reference>
<dbReference type="RefSeq" id="WP_251259941.1">
    <property type="nucleotide sequence ID" value="NZ_JAMQGP010000001.1"/>
</dbReference>
<evidence type="ECO:0000256" key="1">
    <source>
        <dbReference type="SAM" id="Phobius"/>
    </source>
</evidence>
<evidence type="ECO:0000313" key="2">
    <source>
        <dbReference type="EMBL" id="MCM2678578.1"/>
    </source>
</evidence>
<gene>
    <name evidence="2" type="ORF">NAF29_02690</name>
</gene>
<dbReference type="EMBL" id="JAMQGP010000001">
    <property type="protein sequence ID" value="MCM2678578.1"/>
    <property type="molecule type" value="Genomic_DNA"/>
</dbReference>
<name>A0AA42B6I7_9GAMM</name>
<evidence type="ECO:0008006" key="4">
    <source>
        <dbReference type="Google" id="ProtNLM"/>
    </source>
</evidence>
<proteinExistence type="predicted"/>
<keyword evidence="1" id="KW-0812">Transmembrane</keyword>
<dbReference type="AlphaFoldDB" id="A0AA42B6I7"/>
<keyword evidence="3" id="KW-1185">Reference proteome</keyword>
<keyword evidence="1" id="KW-0472">Membrane</keyword>
<organism evidence="2 3">
    <name type="scientific">Echinimonas agarilytica</name>
    <dbReference type="NCBI Taxonomy" id="1215918"/>
    <lineage>
        <taxon>Bacteria</taxon>
        <taxon>Pseudomonadati</taxon>
        <taxon>Pseudomonadota</taxon>
        <taxon>Gammaproteobacteria</taxon>
        <taxon>Alteromonadales</taxon>
        <taxon>Echinimonadaceae</taxon>
        <taxon>Echinimonas</taxon>
    </lineage>
</organism>